<comment type="caution">
    <text evidence="1">The sequence shown here is derived from an EMBL/GenBank/DDBJ whole genome shotgun (WGS) entry which is preliminary data.</text>
</comment>
<protein>
    <submittedName>
        <fullName evidence="1">Uncharacterized protein</fullName>
    </submittedName>
</protein>
<dbReference type="AlphaFoldDB" id="A0A644Z1G3"/>
<sequence>MENLVGSVLNKNTATALHNLGNTISGAFRYDCRGGVVTSRYQVYSPNFLTFADSFQRIDVHAVAPALHGNKLNTKHSGGGFNSRKSVIVHGNFVASVKQRRQDSGQRILTA</sequence>
<gene>
    <name evidence="1" type="ORF">SDC9_81040</name>
</gene>
<proteinExistence type="predicted"/>
<accession>A0A644Z1G3</accession>
<reference evidence="1" key="1">
    <citation type="submission" date="2019-08" db="EMBL/GenBank/DDBJ databases">
        <authorList>
            <person name="Kucharzyk K."/>
            <person name="Murdoch R.W."/>
            <person name="Higgins S."/>
            <person name="Loffler F."/>
        </authorList>
    </citation>
    <scope>NUCLEOTIDE SEQUENCE</scope>
</reference>
<name>A0A644Z1G3_9ZZZZ</name>
<dbReference type="EMBL" id="VSSQ01006978">
    <property type="protein sequence ID" value="MPM34457.1"/>
    <property type="molecule type" value="Genomic_DNA"/>
</dbReference>
<evidence type="ECO:0000313" key="1">
    <source>
        <dbReference type="EMBL" id="MPM34457.1"/>
    </source>
</evidence>
<organism evidence="1">
    <name type="scientific">bioreactor metagenome</name>
    <dbReference type="NCBI Taxonomy" id="1076179"/>
    <lineage>
        <taxon>unclassified sequences</taxon>
        <taxon>metagenomes</taxon>
        <taxon>ecological metagenomes</taxon>
    </lineage>
</organism>